<sequence length="282" mass="32601">MVRGPTFDENGMKKGAWSEEEDNKLRTYIQRHGIWNWRQMPKFAGLKRCGKSCRLRWMNYLKPGVRRGNYTREEEELILRLHRKHGNKWSVIAENLPGRTDNDIKNHWNAHLSRNVLMVKQECDKPADDQETYQRSQYNNYNMAGDISLYHPKGESSPISTLSFDAHAHQIDQMEIKGYEEDSTVASVSPTYYTQASSVIYIARFGIKISEWSSADFMSSVKPTMQHLDGQNSLLTNQPVVTPDSMQAIPAEKLEEDIIGPFNALYIDEMITNKEYCLPELM</sequence>
<dbReference type="PROSITE" id="PS50090">
    <property type="entry name" value="MYB_LIKE"/>
    <property type="match status" value="2"/>
</dbReference>
<evidence type="ECO:0000256" key="2">
    <source>
        <dbReference type="ARBA" id="ARBA00022737"/>
    </source>
</evidence>
<feature type="domain" description="Myb-like" evidence="5">
    <location>
        <begin position="9"/>
        <end position="61"/>
    </location>
</feature>
<evidence type="ECO:0000256" key="1">
    <source>
        <dbReference type="ARBA" id="ARBA00004123"/>
    </source>
</evidence>
<dbReference type="PROSITE" id="PS51294">
    <property type="entry name" value="HTH_MYB"/>
    <property type="match status" value="2"/>
</dbReference>
<dbReference type="PANTHER" id="PTHR10641:SF1402">
    <property type="entry name" value="TRANSCRIPTION FACTOR MYB8-LIKE"/>
    <property type="match status" value="1"/>
</dbReference>
<evidence type="ECO:0000313" key="7">
    <source>
        <dbReference type="EMBL" id="CAI9088890.1"/>
    </source>
</evidence>
<keyword evidence="3" id="KW-0238">DNA-binding</keyword>
<dbReference type="AlphaFoldDB" id="A0AAV1C245"/>
<feature type="domain" description="Myb-like" evidence="5">
    <location>
        <begin position="62"/>
        <end position="112"/>
    </location>
</feature>
<dbReference type="Proteomes" id="UP001161247">
    <property type="component" value="Chromosome 1"/>
</dbReference>
<evidence type="ECO:0000259" key="5">
    <source>
        <dbReference type="PROSITE" id="PS50090"/>
    </source>
</evidence>
<dbReference type="SUPFAM" id="SSF46689">
    <property type="entry name" value="Homeodomain-like"/>
    <property type="match status" value="1"/>
</dbReference>
<organism evidence="7 8">
    <name type="scientific">Oldenlandia corymbosa var. corymbosa</name>
    <dbReference type="NCBI Taxonomy" id="529605"/>
    <lineage>
        <taxon>Eukaryota</taxon>
        <taxon>Viridiplantae</taxon>
        <taxon>Streptophyta</taxon>
        <taxon>Embryophyta</taxon>
        <taxon>Tracheophyta</taxon>
        <taxon>Spermatophyta</taxon>
        <taxon>Magnoliopsida</taxon>
        <taxon>eudicotyledons</taxon>
        <taxon>Gunneridae</taxon>
        <taxon>Pentapetalae</taxon>
        <taxon>asterids</taxon>
        <taxon>lamiids</taxon>
        <taxon>Gentianales</taxon>
        <taxon>Rubiaceae</taxon>
        <taxon>Rubioideae</taxon>
        <taxon>Spermacoceae</taxon>
        <taxon>Hedyotis-Oldenlandia complex</taxon>
        <taxon>Oldenlandia</taxon>
    </lineage>
</organism>
<dbReference type="SMART" id="SM00717">
    <property type="entry name" value="SANT"/>
    <property type="match status" value="2"/>
</dbReference>
<dbReference type="GO" id="GO:0003677">
    <property type="term" value="F:DNA binding"/>
    <property type="evidence" value="ECO:0007669"/>
    <property type="project" value="UniProtKB-KW"/>
</dbReference>
<keyword evidence="8" id="KW-1185">Reference proteome</keyword>
<proteinExistence type="predicted"/>
<dbReference type="Pfam" id="PF00249">
    <property type="entry name" value="Myb_DNA-binding"/>
    <property type="match status" value="2"/>
</dbReference>
<evidence type="ECO:0000259" key="6">
    <source>
        <dbReference type="PROSITE" id="PS51294"/>
    </source>
</evidence>
<dbReference type="EMBL" id="OX459118">
    <property type="protein sequence ID" value="CAI9088890.1"/>
    <property type="molecule type" value="Genomic_DNA"/>
</dbReference>
<accession>A0AAV1C245</accession>
<keyword evidence="2" id="KW-0677">Repeat</keyword>
<evidence type="ECO:0000256" key="3">
    <source>
        <dbReference type="ARBA" id="ARBA00023125"/>
    </source>
</evidence>
<dbReference type="InterPro" id="IPR015495">
    <property type="entry name" value="Myb_TF_plants"/>
</dbReference>
<dbReference type="CDD" id="cd00167">
    <property type="entry name" value="SANT"/>
    <property type="match status" value="2"/>
</dbReference>
<dbReference type="GO" id="GO:0005634">
    <property type="term" value="C:nucleus"/>
    <property type="evidence" value="ECO:0007669"/>
    <property type="project" value="UniProtKB-SubCell"/>
</dbReference>
<feature type="domain" description="HTH myb-type" evidence="6">
    <location>
        <begin position="13"/>
        <end position="61"/>
    </location>
</feature>
<protein>
    <submittedName>
        <fullName evidence="7">OLC1v1023341C1</fullName>
    </submittedName>
</protein>
<dbReference type="InterPro" id="IPR017930">
    <property type="entry name" value="Myb_dom"/>
</dbReference>
<dbReference type="Gene3D" id="1.10.10.60">
    <property type="entry name" value="Homeodomain-like"/>
    <property type="match status" value="2"/>
</dbReference>
<gene>
    <name evidence="7" type="ORF">OLC1_LOCUS1355</name>
</gene>
<dbReference type="InterPro" id="IPR009057">
    <property type="entry name" value="Homeodomain-like_sf"/>
</dbReference>
<evidence type="ECO:0000313" key="8">
    <source>
        <dbReference type="Proteomes" id="UP001161247"/>
    </source>
</evidence>
<feature type="domain" description="HTH myb-type" evidence="6">
    <location>
        <begin position="62"/>
        <end position="116"/>
    </location>
</feature>
<reference evidence="7" key="1">
    <citation type="submission" date="2023-03" db="EMBL/GenBank/DDBJ databases">
        <authorList>
            <person name="Julca I."/>
        </authorList>
    </citation>
    <scope>NUCLEOTIDE SEQUENCE</scope>
</reference>
<dbReference type="PANTHER" id="PTHR10641">
    <property type="entry name" value="MYB FAMILY TRANSCRIPTION FACTOR"/>
    <property type="match status" value="1"/>
</dbReference>
<dbReference type="InterPro" id="IPR001005">
    <property type="entry name" value="SANT/Myb"/>
</dbReference>
<dbReference type="FunFam" id="1.10.10.60:FF:000001">
    <property type="entry name" value="MYB-related transcription factor"/>
    <property type="match status" value="1"/>
</dbReference>
<keyword evidence="4" id="KW-0539">Nucleus</keyword>
<evidence type="ECO:0000256" key="4">
    <source>
        <dbReference type="ARBA" id="ARBA00023242"/>
    </source>
</evidence>
<comment type="subcellular location">
    <subcellularLocation>
        <location evidence="1">Nucleus</location>
    </subcellularLocation>
</comment>
<name>A0AAV1C245_OLDCO</name>